<evidence type="ECO:0000313" key="1">
    <source>
        <dbReference type="EMBL" id="MBL4953301.1"/>
    </source>
</evidence>
<dbReference type="EMBL" id="JAESWB010000181">
    <property type="protein sequence ID" value="MBL4953301.1"/>
    <property type="molecule type" value="Genomic_DNA"/>
</dbReference>
<dbReference type="Proteomes" id="UP000623967">
    <property type="component" value="Unassembled WGS sequence"/>
</dbReference>
<organism evidence="1 2">
    <name type="scientific">Neobacillus paridis</name>
    <dbReference type="NCBI Taxonomy" id="2803862"/>
    <lineage>
        <taxon>Bacteria</taxon>
        <taxon>Bacillati</taxon>
        <taxon>Bacillota</taxon>
        <taxon>Bacilli</taxon>
        <taxon>Bacillales</taxon>
        <taxon>Bacillaceae</taxon>
        <taxon>Neobacillus</taxon>
    </lineage>
</organism>
<protein>
    <submittedName>
        <fullName evidence="1">Uncharacterized protein</fullName>
    </submittedName>
</protein>
<dbReference type="RefSeq" id="WP_202654554.1">
    <property type="nucleotide sequence ID" value="NZ_JAESWB010000181.1"/>
</dbReference>
<comment type="caution">
    <text evidence="1">The sequence shown here is derived from an EMBL/GenBank/DDBJ whole genome shotgun (WGS) entry which is preliminary data.</text>
</comment>
<evidence type="ECO:0000313" key="2">
    <source>
        <dbReference type="Proteomes" id="UP000623967"/>
    </source>
</evidence>
<keyword evidence="2" id="KW-1185">Reference proteome</keyword>
<gene>
    <name evidence="1" type="ORF">JK635_13885</name>
</gene>
<sequence length="328" mass="38358">MTSFVFAEYNRLKADAERIKRFKSASVEEGQRTFIFTTNIKTLSTYLNYIEDVYAKTAAVEADKQKNKHLDKVKFKNPYHQTEQEYVTRSDIVKKAIDYFHNKKCPNVYILTWLLLLKVRESDLKSAGSQQPYIMARFHDIFSKLPYSHKFRLTKYVKNIEHRTGFDAKEVFSTNPLLTSIILYGDRELYEAYFTSLTKKEDITDFINDVLSDGTSSPIAQRISNFQYSALKEEARYFYLSFLLRETVKSFQLKLLQQQETDINHLLKEFVDHIPVDKDLYPDWLMEKPAAGAATIHDLTEFLYHELSEPEFNEILHSISIGTGIPFV</sequence>
<name>A0ABS1TPR2_9BACI</name>
<proteinExistence type="predicted"/>
<reference evidence="1 2" key="1">
    <citation type="submission" date="2021-01" db="EMBL/GenBank/DDBJ databases">
        <title>Genome public.</title>
        <authorList>
            <person name="Liu C."/>
            <person name="Sun Q."/>
        </authorList>
    </citation>
    <scope>NUCLEOTIDE SEQUENCE [LARGE SCALE GENOMIC DNA]</scope>
    <source>
        <strain evidence="1 2">YIM B02564</strain>
    </source>
</reference>
<accession>A0ABS1TPR2</accession>